<dbReference type="EMBL" id="BAABRV010000003">
    <property type="protein sequence ID" value="GAA5533138.1"/>
    <property type="molecule type" value="Genomic_DNA"/>
</dbReference>
<protein>
    <recommendedName>
        <fullName evidence="1">Gcp-like domain-containing protein</fullName>
    </recommendedName>
</protein>
<comment type="caution">
    <text evidence="2">The sequence shown here is derived from an EMBL/GenBank/DDBJ whole genome shotgun (WGS) entry which is preliminary data.</text>
</comment>
<evidence type="ECO:0000313" key="2">
    <source>
        <dbReference type="EMBL" id="GAA5533138.1"/>
    </source>
</evidence>
<name>A0ABP9XEV8_9DEIO</name>
<organism evidence="2 3">
    <name type="scientific">Deinococcus aluminii</name>
    <dbReference type="NCBI Taxonomy" id="1656885"/>
    <lineage>
        <taxon>Bacteria</taxon>
        <taxon>Thermotogati</taxon>
        <taxon>Deinococcota</taxon>
        <taxon>Deinococci</taxon>
        <taxon>Deinococcales</taxon>
        <taxon>Deinococcaceae</taxon>
        <taxon>Deinococcus</taxon>
    </lineage>
</organism>
<sequence length="194" mass="20046">MPAMSGSAAPVTLALDTATPFLTLALAWPGGEVQSSEEVGRAHAERLADAARALFDRAGLPFRADRIVIGTGPGSYTGVRVGASYALGLGRAWGAEVLGVPTLEALVRAPAGTVPEGEVAVSLDARRGNVYGAVYEVRGGVVQRVVHAPEKRPLEEFEALAAGLPHHRDVPPDGLALLRAGLAHGTGTWALAYL</sequence>
<dbReference type="Pfam" id="PF00814">
    <property type="entry name" value="TsaD"/>
    <property type="match status" value="1"/>
</dbReference>
<dbReference type="InterPro" id="IPR022496">
    <property type="entry name" value="T6A_TsaB"/>
</dbReference>
<dbReference type="InterPro" id="IPR043129">
    <property type="entry name" value="ATPase_NBD"/>
</dbReference>
<accession>A0ABP9XEV8</accession>
<gene>
    <name evidence="2" type="ORF">Dalu01_01537</name>
</gene>
<dbReference type="NCBIfam" id="TIGR03725">
    <property type="entry name" value="T6A_YeaZ"/>
    <property type="match status" value="1"/>
</dbReference>
<dbReference type="InterPro" id="IPR000905">
    <property type="entry name" value="Gcp-like_dom"/>
</dbReference>
<evidence type="ECO:0000313" key="3">
    <source>
        <dbReference type="Proteomes" id="UP001404956"/>
    </source>
</evidence>
<reference evidence="2 3" key="1">
    <citation type="submission" date="2024-02" db="EMBL/GenBank/DDBJ databases">
        <title>Deinococcus aluminii NBRC 112889.</title>
        <authorList>
            <person name="Ichikawa N."/>
            <person name="Katano-Makiyama Y."/>
            <person name="Hidaka K."/>
        </authorList>
    </citation>
    <scope>NUCLEOTIDE SEQUENCE [LARGE SCALE GENOMIC DNA]</scope>
    <source>
        <strain evidence="2 3">NBRC 112889</strain>
    </source>
</reference>
<dbReference type="Gene3D" id="3.30.420.40">
    <property type="match status" value="2"/>
</dbReference>
<feature type="domain" description="Gcp-like" evidence="1">
    <location>
        <begin position="37"/>
        <end position="145"/>
    </location>
</feature>
<evidence type="ECO:0000259" key="1">
    <source>
        <dbReference type="Pfam" id="PF00814"/>
    </source>
</evidence>
<dbReference type="Proteomes" id="UP001404956">
    <property type="component" value="Unassembled WGS sequence"/>
</dbReference>
<keyword evidence="3" id="KW-1185">Reference proteome</keyword>
<dbReference type="SUPFAM" id="SSF53067">
    <property type="entry name" value="Actin-like ATPase domain"/>
    <property type="match status" value="1"/>
</dbReference>
<proteinExistence type="predicted"/>